<feature type="transmembrane region" description="Helical" evidence="2">
    <location>
        <begin position="63"/>
        <end position="87"/>
    </location>
</feature>
<name>A0A1X1X1K3_MYCGO</name>
<dbReference type="EMBL" id="LQOY01000049">
    <property type="protein sequence ID" value="ORV92540.1"/>
    <property type="molecule type" value="Genomic_DNA"/>
</dbReference>
<evidence type="ECO:0000313" key="4">
    <source>
        <dbReference type="EMBL" id="ORV92540.1"/>
    </source>
</evidence>
<protein>
    <recommendedName>
        <fullName evidence="3">DUF732 domain-containing protein</fullName>
    </recommendedName>
</protein>
<gene>
    <name evidence="4" type="ORF">AWC08_19450</name>
</gene>
<keyword evidence="2" id="KW-0812">Transmembrane</keyword>
<evidence type="ECO:0000313" key="5">
    <source>
        <dbReference type="Proteomes" id="UP000193928"/>
    </source>
</evidence>
<dbReference type="Proteomes" id="UP000193928">
    <property type="component" value="Unassembled WGS sequence"/>
</dbReference>
<evidence type="ECO:0000259" key="3">
    <source>
        <dbReference type="Pfam" id="PF05305"/>
    </source>
</evidence>
<evidence type="ECO:0000256" key="1">
    <source>
        <dbReference type="SAM" id="MobiDB-lite"/>
    </source>
</evidence>
<dbReference type="InterPro" id="IPR007969">
    <property type="entry name" value="DUF732"/>
</dbReference>
<feature type="region of interest" description="Disordered" evidence="1">
    <location>
        <begin position="93"/>
        <end position="122"/>
    </location>
</feature>
<dbReference type="AlphaFoldDB" id="A0A1X1X1K3"/>
<keyword evidence="2" id="KW-1133">Transmembrane helix</keyword>
<feature type="region of interest" description="Disordered" evidence="1">
    <location>
        <begin position="33"/>
        <end position="55"/>
    </location>
</feature>
<proteinExistence type="predicted"/>
<accession>A0A1X1X1K3</accession>
<keyword evidence="2" id="KW-0472">Membrane</keyword>
<reference evidence="4 5" key="1">
    <citation type="submission" date="2016-01" db="EMBL/GenBank/DDBJ databases">
        <title>The new phylogeny of the genus Mycobacterium.</title>
        <authorList>
            <person name="Tarcisio F."/>
            <person name="Conor M."/>
            <person name="Antonella G."/>
            <person name="Elisabetta G."/>
            <person name="Giulia F.S."/>
            <person name="Sara T."/>
            <person name="Anna F."/>
            <person name="Clotilde B."/>
            <person name="Roberto B."/>
            <person name="Veronica D.S."/>
            <person name="Fabio R."/>
            <person name="Monica P."/>
            <person name="Olivier J."/>
            <person name="Enrico T."/>
            <person name="Nicola S."/>
        </authorList>
    </citation>
    <scope>NUCLEOTIDE SEQUENCE [LARGE SCALE GENOMIC DNA]</scope>
    <source>
        <strain evidence="4 5">DSM 44160</strain>
    </source>
</reference>
<organism evidence="4 5">
    <name type="scientific">Mycobacterium gordonae</name>
    <dbReference type="NCBI Taxonomy" id="1778"/>
    <lineage>
        <taxon>Bacteria</taxon>
        <taxon>Bacillati</taxon>
        <taxon>Actinomycetota</taxon>
        <taxon>Actinomycetes</taxon>
        <taxon>Mycobacteriales</taxon>
        <taxon>Mycobacteriaceae</taxon>
        <taxon>Mycobacterium</taxon>
    </lineage>
</organism>
<evidence type="ECO:0000256" key="2">
    <source>
        <dbReference type="SAM" id="Phobius"/>
    </source>
</evidence>
<dbReference type="OrthoDB" id="4729390at2"/>
<comment type="caution">
    <text evidence="4">The sequence shown here is derived from an EMBL/GenBank/DDBJ whole genome shotgun (WGS) entry which is preliminary data.</text>
</comment>
<keyword evidence="5" id="KW-1185">Reference proteome</keyword>
<dbReference type="RefSeq" id="WP_082986746.1">
    <property type="nucleotide sequence ID" value="NZ_JACKSU010000134.1"/>
</dbReference>
<sequence>MVDRVGGADYNAGETAESASLAWSSGNELPDVADPSAVAGIPSRANPAAVPDEPDLDQSWTTAWTRAATVLLVCLALAVVIVVAGWLMHKNNTSETASAPARTTTAPVTTAAPATTTVSSTPDQDSRYIAALNDKGIQFANPEAAVFNGKTVCQNIGQGMTVQEVVAQFRSSSPDFAGHAEDFVAISVRTYCPQYNKLVAAI</sequence>
<dbReference type="Pfam" id="PF05305">
    <property type="entry name" value="DUF732"/>
    <property type="match status" value="1"/>
</dbReference>
<feature type="domain" description="DUF732" evidence="3">
    <location>
        <begin position="124"/>
        <end position="194"/>
    </location>
</feature>